<proteinExistence type="inferred from homology"/>
<comment type="caution">
    <text evidence="10">The sequence shown here is derived from an EMBL/GenBank/DDBJ whole genome shotgun (WGS) entry which is preliminary data.</text>
</comment>
<feature type="domain" description="Lipoyl-binding" evidence="8">
    <location>
        <begin position="3"/>
        <end position="78"/>
    </location>
</feature>
<evidence type="ECO:0000256" key="5">
    <source>
        <dbReference type="ARBA" id="ARBA00023315"/>
    </source>
</evidence>
<name>A0ABU8NDR7_9PSEU</name>
<dbReference type="EC" id="2.3.1.-" evidence="6"/>
<dbReference type="InterPro" id="IPR050743">
    <property type="entry name" value="2-oxoacid_DH_E2_comp"/>
</dbReference>
<evidence type="ECO:0000256" key="6">
    <source>
        <dbReference type="RuleBase" id="RU003423"/>
    </source>
</evidence>
<dbReference type="Pfam" id="PF00364">
    <property type="entry name" value="Biotin_lipoyl"/>
    <property type="match status" value="1"/>
</dbReference>
<dbReference type="PROSITE" id="PS51826">
    <property type="entry name" value="PSBD"/>
    <property type="match status" value="1"/>
</dbReference>
<gene>
    <name evidence="10" type="ORF">WCD41_29130</name>
</gene>
<dbReference type="Gene3D" id="2.40.50.100">
    <property type="match status" value="1"/>
</dbReference>
<evidence type="ECO:0000256" key="2">
    <source>
        <dbReference type="ARBA" id="ARBA00007317"/>
    </source>
</evidence>
<dbReference type="PANTHER" id="PTHR43178">
    <property type="entry name" value="DIHYDROLIPOAMIDE ACETYLTRANSFERASE COMPONENT OF PYRUVATE DEHYDROGENASE COMPLEX"/>
    <property type="match status" value="1"/>
</dbReference>
<dbReference type="RefSeq" id="WP_337718753.1">
    <property type="nucleotide sequence ID" value="NZ_JBBEGL010000014.1"/>
</dbReference>
<feature type="region of interest" description="Disordered" evidence="7">
    <location>
        <begin position="86"/>
        <end position="149"/>
    </location>
</feature>
<feature type="domain" description="Peripheral subunit-binding (PSBD)" evidence="9">
    <location>
        <begin position="146"/>
        <end position="181"/>
    </location>
</feature>
<evidence type="ECO:0000256" key="1">
    <source>
        <dbReference type="ARBA" id="ARBA00001938"/>
    </source>
</evidence>
<dbReference type="InterPro" id="IPR000089">
    <property type="entry name" value="Biotin_lipoyl"/>
</dbReference>
<evidence type="ECO:0000256" key="7">
    <source>
        <dbReference type="SAM" id="MobiDB-lite"/>
    </source>
</evidence>
<keyword evidence="3 6" id="KW-0808">Transferase</keyword>
<dbReference type="Pfam" id="PF00198">
    <property type="entry name" value="2-oxoacid_dh"/>
    <property type="match status" value="1"/>
</dbReference>
<evidence type="ECO:0000259" key="8">
    <source>
        <dbReference type="PROSITE" id="PS50968"/>
    </source>
</evidence>
<evidence type="ECO:0000313" key="10">
    <source>
        <dbReference type="EMBL" id="MEJ2890554.1"/>
    </source>
</evidence>
<dbReference type="Gene3D" id="3.30.559.10">
    <property type="entry name" value="Chloramphenicol acetyltransferase-like domain"/>
    <property type="match status" value="1"/>
</dbReference>
<evidence type="ECO:0000256" key="4">
    <source>
        <dbReference type="ARBA" id="ARBA00022823"/>
    </source>
</evidence>
<dbReference type="PROSITE" id="PS00189">
    <property type="entry name" value="LIPOYL"/>
    <property type="match status" value="1"/>
</dbReference>
<dbReference type="Gene3D" id="4.10.320.10">
    <property type="entry name" value="E3-binding domain"/>
    <property type="match status" value="1"/>
</dbReference>
<comment type="similarity">
    <text evidence="2 6">Belongs to the 2-oxoacid dehydrogenase family.</text>
</comment>
<keyword evidence="11" id="KW-1185">Reference proteome</keyword>
<dbReference type="InterPro" id="IPR001078">
    <property type="entry name" value="2-oxoacid_DH_actylTfrase"/>
</dbReference>
<comment type="cofactor">
    <cofactor evidence="1 6">
        <name>(R)-lipoate</name>
        <dbReference type="ChEBI" id="CHEBI:83088"/>
    </cofactor>
</comment>
<dbReference type="InterPro" id="IPR036625">
    <property type="entry name" value="E3-bd_dom_sf"/>
</dbReference>
<evidence type="ECO:0000256" key="3">
    <source>
        <dbReference type="ARBA" id="ARBA00022679"/>
    </source>
</evidence>
<reference evidence="10 11" key="1">
    <citation type="submission" date="2024-03" db="EMBL/GenBank/DDBJ databases">
        <title>Actinomycetospora sp. OC33-EN06, a novel actinomycete isolated from wild orchid (Aerides multiflora).</title>
        <authorList>
            <person name="Suriyachadkun C."/>
        </authorList>
    </citation>
    <scope>NUCLEOTIDE SEQUENCE [LARGE SCALE GENOMIC DNA]</scope>
    <source>
        <strain evidence="10 11">OC33-EN06</strain>
    </source>
</reference>
<feature type="compositionally biased region" description="Low complexity" evidence="7">
    <location>
        <begin position="183"/>
        <end position="208"/>
    </location>
</feature>
<dbReference type="PANTHER" id="PTHR43178:SF5">
    <property type="entry name" value="LIPOAMIDE ACYLTRANSFERASE COMPONENT OF BRANCHED-CHAIN ALPHA-KETO ACID DEHYDROGENASE COMPLEX, MITOCHONDRIAL"/>
    <property type="match status" value="1"/>
</dbReference>
<feature type="region of interest" description="Disordered" evidence="7">
    <location>
        <begin position="179"/>
        <end position="214"/>
    </location>
</feature>
<dbReference type="Pfam" id="PF02817">
    <property type="entry name" value="E3_binding"/>
    <property type="match status" value="1"/>
</dbReference>
<dbReference type="GO" id="GO:0016746">
    <property type="term" value="F:acyltransferase activity"/>
    <property type="evidence" value="ECO:0007669"/>
    <property type="project" value="UniProtKB-KW"/>
</dbReference>
<organism evidence="10 11">
    <name type="scientific">Actinomycetospora aeridis</name>
    <dbReference type="NCBI Taxonomy" id="3129231"/>
    <lineage>
        <taxon>Bacteria</taxon>
        <taxon>Bacillati</taxon>
        <taxon>Actinomycetota</taxon>
        <taxon>Actinomycetes</taxon>
        <taxon>Pseudonocardiales</taxon>
        <taxon>Pseudonocardiaceae</taxon>
        <taxon>Actinomycetospora</taxon>
    </lineage>
</organism>
<evidence type="ECO:0000259" key="9">
    <source>
        <dbReference type="PROSITE" id="PS51826"/>
    </source>
</evidence>
<dbReference type="PROSITE" id="PS50968">
    <property type="entry name" value="BIOTINYL_LIPOYL"/>
    <property type="match status" value="1"/>
</dbReference>
<dbReference type="Proteomes" id="UP001370100">
    <property type="component" value="Unassembled WGS sequence"/>
</dbReference>
<dbReference type="CDD" id="cd06849">
    <property type="entry name" value="lipoyl_domain"/>
    <property type="match status" value="1"/>
</dbReference>
<dbReference type="SUPFAM" id="SSF51230">
    <property type="entry name" value="Single hybrid motif"/>
    <property type="match status" value="1"/>
</dbReference>
<protein>
    <recommendedName>
        <fullName evidence="6">Dihydrolipoamide acetyltransferase component of pyruvate dehydrogenase complex</fullName>
        <ecNumber evidence="6">2.3.1.-</ecNumber>
    </recommendedName>
</protein>
<dbReference type="InterPro" id="IPR023213">
    <property type="entry name" value="CAT-like_dom_sf"/>
</dbReference>
<sequence>MSTETFTLPDVGEGLTEADILAWHVAVGDEVTVNQVVVEVETAKAAVELPCPFDGTVAELLVAEGETVQVGSPIIAVAVGGAGGEETDVAAEPTAPATEGSGSVLVGYGTSAARTHRRRRRPTSPEPEPSTVPTSAGGSAGRARPPATPPVRMLAKELGVDLAEVSFDGDRIRREDIRRHVETSGSSSGSSSGSNGSAEAGAAPPSTSSDERRVPIKGVRKATAAAVSASAFAAPHVTEFVAVDVTPMMETVEKLKAHRAFSGVRVTPLLLVARALLSALRHFPDINAHWDEDNQEIVYTRAVNLGIAAATPRGLIVPNIKDAGALTLVDLARSLSELTTTARDGKTTPEQMSGGTITITNIGVFGVDAATPILNPGEAAILCFGAVRRQPWEYQGEIALRQITQLSLSFDHRLVDGELGSRVLARVAAVLADPAGELLLD</sequence>
<dbReference type="InterPro" id="IPR004167">
    <property type="entry name" value="PSBD"/>
</dbReference>
<evidence type="ECO:0000313" key="11">
    <source>
        <dbReference type="Proteomes" id="UP001370100"/>
    </source>
</evidence>
<feature type="compositionally biased region" description="Low complexity" evidence="7">
    <location>
        <begin position="131"/>
        <end position="145"/>
    </location>
</feature>
<keyword evidence="4 6" id="KW-0450">Lipoyl</keyword>
<dbReference type="SUPFAM" id="SSF52777">
    <property type="entry name" value="CoA-dependent acyltransferases"/>
    <property type="match status" value="1"/>
</dbReference>
<dbReference type="EMBL" id="JBBEGL010000014">
    <property type="protein sequence ID" value="MEJ2890554.1"/>
    <property type="molecule type" value="Genomic_DNA"/>
</dbReference>
<accession>A0ABU8NDR7</accession>
<dbReference type="InterPro" id="IPR003016">
    <property type="entry name" value="2-oxoA_DH_lipoyl-BS"/>
</dbReference>
<dbReference type="InterPro" id="IPR011053">
    <property type="entry name" value="Single_hybrid_motif"/>
</dbReference>
<keyword evidence="5 6" id="KW-0012">Acyltransferase</keyword>